<comment type="caution">
    <text evidence="3">The sequence shown here is derived from an EMBL/GenBank/DDBJ whole genome shotgun (WGS) entry which is preliminary data.</text>
</comment>
<dbReference type="AlphaFoldDB" id="A0AAE0EXQ7"/>
<accession>A0AAE0EXQ7</accession>
<evidence type="ECO:0000256" key="1">
    <source>
        <dbReference type="SAM" id="MobiDB-lite"/>
    </source>
</evidence>
<evidence type="ECO:0000313" key="3">
    <source>
        <dbReference type="EMBL" id="KAK3242890.1"/>
    </source>
</evidence>
<protein>
    <submittedName>
        <fullName evidence="3">Uncharacterized protein</fullName>
    </submittedName>
</protein>
<sequence>MPSGRGIQGVVFGNLRNLPYYFDVENDEVGARLLASFFPALLLKCSSFTLESKTLVGLRTKPDLYAAVWLPLTLSFLSALGHPSAVSLLTYFFVIGRGLALLYACVLLGAVGLHLLTHALRLRSKLAVLVCALSYSLAPFLVPVVLHNRRLQHLGNELPWRDATLAFAALCGFAFLACCLVKFTEAERPNLAVYRSQAMAVLHLEATSRATPLLPLKTAAGASGCASIRGLLSIAILLIASAGEHIVLGALLREQLRGEWGSTAAAVVAGLGLERELLAPPPPALAQVTAVADLHAKYAQATEELGQMKGALAELQSGQAQLKQVAESDSGARADEGDLVDIRERLNMVLQQLSELRAPAQAATVVGAAGQADGGATGIEGTGTGEPPVAAAAPPGSHSPLPSS</sequence>
<name>A0AAE0EXQ7_9CHLO</name>
<dbReference type="EMBL" id="LGRX02033107">
    <property type="protein sequence ID" value="KAK3242890.1"/>
    <property type="molecule type" value="Genomic_DNA"/>
</dbReference>
<organism evidence="3 4">
    <name type="scientific">Cymbomonas tetramitiformis</name>
    <dbReference type="NCBI Taxonomy" id="36881"/>
    <lineage>
        <taxon>Eukaryota</taxon>
        <taxon>Viridiplantae</taxon>
        <taxon>Chlorophyta</taxon>
        <taxon>Pyramimonadophyceae</taxon>
        <taxon>Pyramimonadales</taxon>
        <taxon>Pyramimonadaceae</taxon>
        <taxon>Cymbomonas</taxon>
    </lineage>
</organism>
<proteinExistence type="predicted"/>
<feature type="compositionally biased region" description="Gly residues" evidence="1">
    <location>
        <begin position="372"/>
        <end position="384"/>
    </location>
</feature>
<keyword evidence="4" id="KW-1185">Reference proteome</keyword>
<feature type="transmembrane region" description="Helical" evidence="2">
    <location>
        <begin position="165"/>
        <end position="183"/>
    </location>
</feature>
<reference evidence="3 4" key="1">
    <citation type="journal article" date="2015" name="Genome Biol. Evol.">
        <title>Comparative Genomics of a Bacterivorous Green Alga Reveals Evolutionary Causalities and Consequences of Phago-Mixotrophic Mode of Nutrition.</title>
        <authorList>
            <person name="Burns J.A."/>
            <person name="Paasch A."/>
            <person name="Narechania A."/>
            <person name="Kim E."/>
        </authorList>
    </citation>
    <scope>NUCLEOTIDE SEQUENCE [LARGE SCALE GENOMIC DNA]</scope>
    <source>
        <strain evidence="3 4">PLY_AMNH</strain>
    </source>
</reference>
<feature type="region of interest" description="Disordered" evidence="1">
    <location>
        <begin position="371"/>
        <end position="404"/>
    </location>
</feature>
<gene>
    <name evidence="3" type="ORF">CYMTET_47436</name>
</gene>
<feature type="transmembrane region" description="Helical" evidence="2">
    <location>
        <begin position="88"/>
        <end position="114"/>
    </location>
</feature>
<evidence type="ECO:0000256" key="2">
    <source>
        <dbReference type="SAM" id="Phobius"/>
    </source>
</evidence>
<evidence type="ECO:0000313" key="4">
    <source>
        <dbReference type="Proteomes" id="UP001190700"/>
    </source>
</evidence>
<keyword evidence="2" id="KW-0472">Membrane</keyword>
<feature type="transmembrane region" description="Helical" evidence="2">
    <location>
        <begin position="62"/>
        <end position="82"/>
    </location>
</feature>
<keyword evidence="2" id="KW-0812">Transmembrane</keyword>
<keyword evidence="2" id="KW-1133">Transmembrane helix</keyword>
<feature type="transmembrane region" description="Helical" evidence="2">
    <location>
        <begin position="126"/>
        <end position="145"/>
    </location>
</feature>
<dbReference type="Proteomes" id="UP001190700">
    <property type="component" value="Unassembled WGS sequence"/>
</dbReference>
<feature type="compositionally biased region" description="Low complexity" evidence="1">
    <location>
        <begin position="385"/>
        <end position="404"/>
    </location>
</feature>